<dbReference type="Proteomes" id="UP001345963">
    <property type="component" value="Unassembled WGS sequence"/>
</dbReference>
<sequence>MDHCNEEMLLHKKQKLFFHSSLQRHSAPGRSQSIPSPEGIYRPPPSSLCTGPQRFSSQWVGKLDWASFSFFGIRPRSQDIMIRRLLANALGCSKMFNGFSTPGKVGSSCINVFGSFLVWAQFEIRHKPPKSFHPSVLLPIHRTAPYR</sequence>
<gene>
    <name evidence="1" type="ORF">ATANTOWER_022235</name>
</gene>
<dbReference type="EMBL" id="JAHUTI010073675">
    <property type="protein sequence ID" value="MED6256230.1"/>
    <property type="molecule type" value="Genomic_DNA"/>
</dbReference>
<accession>A0ABU7C2X6</accession>
<proteinExistence type="predicted"/>
<evidence type="ECO:0000313" key="2">
    <source>
        <dbReference type="Proteomes" id="UP001345963"/>
    </source>
</evidence>
<protein>
    <submittedName>
        <fullName evidence="1">Uncharacterized protein</fullName>
    </submittedName>
</protein>
<name>A0ABU7C2X6_9TELE</name>
<evidence type="ECO:0000313" key="1">
    <source>
        <dbReference type="EMBL" id="MED6256230.1"/>
    </source>
</evidence>
<comment type="caution">
    <text evidence="1">The sequence shown here is derived from an EMBL/GenBank/DDBJ whole genome shotgun (WGS) entry which is preliminary data.</text>
</comment>
<keyword evidence="2" id="KW-1185">Reference proteome</keyword>
<organism evidence="1 2">
    <name type="scientific">Ataeniobius toweri</name>
    <dbReference type="NCBI Taxonomy" id="208326"/>
    <lineage>
        <taxon>Eukaryota</taxon>
        <taxon>Metazoa</taxon>
        <taxon>Chordata</taxon>
        <taxon>Craniata</taxon>
        <taxon>Vertebrata</taxon>
        <taxon>Euteleostomi</taxon>
        <taxon>Actinopterygii</taxon>
        <taxon>Neopterygii</taxon>
        <taxon>Teleostei</taxon>
        <taxon>Neoteleostei</taxon>
        <taxon>Acanthomorphata</taxon>
        <taxon>Ovalentaria</taxon>
        <taxon>Atherinomorphae</taxon>
        <taxon>Cyprinodontiformes</taxon>
        <taxon>Goodeidae</taxon>
        <taxon>Ataeniobius</taxon>
    </lineage>
</organism>
<reference evidence="1 2" key="1">
    <citation type="submission" date="2021-07" db="EMBL/GenBank/DDBJ databases">
        <authorList>
            <person name="Palmer J.M."/>
        </authorList>
    </citation>
    <scope>NUCLEOTIDE SEQUENCE [LARGE SCALE GENOMIC DNA]</scope>
    <source>
        <strain evidence="1 2">AT_MEX2019</strain>
        <tissue evidence="1">Muscle</tissue>
    </source>
</reference>